<evidence type="ECO:0000256" key="7">
    <source>
        <dbReference type="ARBA" id="ARBA00023136"/>
    </source>
</evidence>
<feature type="domain" description="PTS EIIC type-3" evidence="10">
    <location>
        <begin position="12"/>
        <end position="427"/>
    </location>
</feature>
<feature type="transmembrane region" description="Helical" evidence="9">
    <location>
        <begin position="348"/>
        <end position="369"/>
    </location>
</feature>
<dbReference type="EMBL" id="DYXG01000021">
    <property type="protein sequence ID" value="HJE96429.1"/>
    <property type="molecule type" value="Genomic_DNA"/>
</dbReference>
<evidence type="ECO:0000259" key="10">
    <source>
        <dbReference type="PROSITE" id="PS51105"/>
    </source>
</evidence>
<dbReference type="Proteomes" id="UP000707535">
    <property type="component" value="Unassembled WGS sequence"/>
</dbReference>
<dbReference type="InterPro" id="IPR003352">
    <property type="entry name" value="PTS_EIIC"/>
</dbReference>
<dbReference type="GO" id="GO:1901264">
    <property type="term" value="P:carbohydrate derivative transport"/>
    <property type="evidence" value="ECO:0007669"/>
    <property type="project" value="TreeGrafter"/>
</dbReference>
<dbReference type="PANTHER" id="PTHR33989">
    <property type="match status" value="1"/>
</dbReference>
<proteinExistence type="predicted"/>
<feature type="transmembrane region" description="Helical" evidence="9">
    <location>
        <begin position="186"/>
        <end position="208"/>
    </location>
</feature>
<dbReference type="AlphaFoldDB" id="A0A921JZR0"/>
<comment type="function">
    <text evidence="8">The phosphoenolpyruvate-dependent sugar phosphotransferase system (PTS), a major carbohydrate active -transport system, catalyzes the phosphorylation of incoming sugar substrates concomitant with their translocation across the cell membrane.</text>
</comment>
<dbReference type="InterPro" id="IPR004501">
    <property type="entry name" value="PTS_EIIC_3"/>
</dbReference>
<keyword evidence="3 8" id="KW-1003">Cell membrane</keyword>
<evidence type="ECO:0000313" key="12">
    <source>
        <dbReference type="Proteomes" id="UP000707535"/>
    </source>
</evidence>
<gene>
    <name evidence="11" type="ORF">K8V00_02305</name>
</gene>
<keyword evidence="2 8" id="KW-0813">Transport</keyword>
<evidence type="ECO:0000256" key="6">
    <source>
        <dbReference type="ARBA" id="ARBA00022989"/>
    </source>
</evidence>
<comment type="caution">
    <text evidence="11">The sequence shown here is derived from an EMBL/GenBank/DDBJ whole genome shotgun (WGS) entry which is preliminary data.</text>
</comment>
<feature type="transmembrane region" description="Helical" evidence="9">
    <location>
        <begin position="140"/>
        <end position="166"/>
    </location>
</feature>
<feature type="transmembrane region" description="Helical" evidence="9">
    <location>
        <begin position="111"/>
        <end position="128"/>
    </location>
</feature>
<feature type="transmembrane region" description="Helical" evidence="9">
    <location>
        <begin position="381"/>
        <end position="404"/>
    </location>
</feature>
<comment type="subcellular location">
    <subcellularLocation>
        <location evidence="1">Cell membrane</location>
        <topology evidence="1">Multi-pass membrane protein</topology>
    </subcellularLocation>
</comment>
<reference evidence="11" key="2">
    <citation type="submission" date="2021-09" db="EMBL/GenBank/DDBJ databases">
        <authorList>
            <person name="Gilroy R."/>
        </authorList>
    </citation>
    <scope>NUCLEOTIDE SEQUENCE</scope>
    <source>
        <strain evidence="11">CHK174-6876</strain>
    </source>
</reference>
<dbReference type="InterPro" id="IPR051088">
    <property type="entry name" value="PTS_Sugar-EIIC/EIIB"/>
</dbReference>
<feature type="transmembrane region" description="Helical" evidence="9">
    <location>
        <begin position="35"/>
        <end position="57"/>
    </location>
</feature>
<evidence type="ECO:0000256" key="1">
    <source>
        <dbReference type="ARBA" id="ARBA00004651"/>
    </source>
</evidence>
<evidence type="ECO:0000313" key="11">
    <source>
        <dbReference type="EMBL" id="HJE96429.1"/>
    </source>
</evidence>
<feature type="transmembrane region" description="Helical" evidence="9">
    <location>
        <begin position="228"/>
        <end position="249"/>
    </location>
</feature>
<feature type="transmembrane region" description="Helical" evidence="9">
    <location>
        <begin position="77"/>
        <end position="99"/>
    </location>
</feature>
<reference evidence="11" key="1">
    <citation type="journal article" date="2021" name="PeerJ">
        <title>Extensive microbial diversity within the chicken gut microbiome revealed by metagenomics and culture.</title>
        <authorList>
            <person name="Gilroy R."/>
            <person name="Ravi A."/>
            <person name="Getino M."/>
            <person name="Pursley I."/>
            <person name="Horton D.L."/>
            <person name="Alikhan N.F."/>
            <person name="Baker D."/>
            <person name="Gharbi K."/>
            <person name="Hall N."/>
            <person name="Watson M."/>
            <person name="Adriaenssens E.M."/>
            <person name="Foster-Nyarko E."/>
            <person name="Jarju S."/>
            <person name="Secka A."/>
            <person name="Antonio M."/>
            <person name="Oren A."/>
            <person name="Chaudhuri R.R."/>
            <person name="La Ragione R."/>
            <person name="Hildebrand F."/>
            <person name="Pallen M.J."/>
        </authorList>
    </citation>
    <scope>NUCLEOTIDE SEQUENCE</scope>
    <source>
        <strain evidence="11">CHK174-6876</strain>
    </source>
</reference>
<keyword evidence="4 8" id="KW-0762">Sugar transport</keyword>
<accession>A0A921JZR0</accession>
<dbReference type="PANTHER" id="PTHR33989:SF4">
    <property type="entry name" value="PTS SYSTEM N,N'-DIACETYLCHITOBIOSE-SPECIFIC EIIC COMPONENT"/>
    <property type="match status" value="1"/>
</dbReference>
<sequence>MSGNNSSEPNFVEKHLMPLAVKLSRFRPLIAIRDGIAIAMPLIIIGSVFMIVGSFPIKSWTAWLAATSLKGVTLADIFAKITNGSFGIMGLIGCFGIASSYAEQFKTDGKSAGVIAIASYFVVTPSIMSGDKVPLEGMPYGYLGSSGLFIAIIIGLITGGIFQWFINRDIRIKMPDTVPPAVSDSFSALIPGAVIIGLFGIVYALFAWTGWGNVHDIMMKLLSKPLGLLGDTLIGTIIAVALNSLFWFVGIHGANVVNNIIQPIWLMNTGANKQLAAAGNLDLAHHGHIITQPFMDNFVFMGGGGATLGLVLSMGILVMMHRSSKQIKTLTPLTLTPGLFNINEPTMFGLPVVLNMNIVIPFVLVPILNAITTYAAMSLEWVPLCTGAVIPWTMPPVISGFLATSSLNGSILQIINIILDVLVYFPFVLTLNRQYALEEQGQLNEENEQ</sequence>
<protein>
    <recommendedName>
        <fullName evidence="8">Permease IIC component</fullName>
    </recommendedName>
</protein>
<dbReference type="GO" id="GO:0009401">
    <property type="term" value="P:phosphoenolpyruvate-dependent sugar phosphotransferase system"/>
    <property type="evidence" value="ECO:0007669"/>
    <property type="project" value="InterPro"/>
</dbReference>
<dbReference type="InterPro" id="IPR004796">
    <property type="entry name" value="PTS_IIC_cello"/>
</dbReference>
<evidence type="ECO:0000256" key="9">
    <source>
        <dbReference type="SAM" id="Phobius"/>
    </source>
</evidence>
<evidence type="ECO:0000256" key="5">
    <source>
        <dbReference type="ARBA" id="ARBA00022692"/>
    </source>
</evidence>
<evidence type="ECO:0000256" key="8">
    <source>
        <dbReference type="PIRNR" id="PIRNR006351"/>
    </source>
</evidence>
<evidence type="ECO:0000256" key="4">
    <source>
        <dbReference type="ARBA" id="ARBA00022597"/>
    </source>
</evidence>
<feature type="transmembrane region" description="Helical" evidence="9">
    <location>
        <begin position="410"/>
        <end position="431"/>
    </location>
</feature>
<keyword evidence="6 9" id="KW-1133">Transmembrane helix</keyword>
<dbReference type="Pfam" id="PF02378">
    <property type="entry name" value="PTS_EIIC"/>
    <property type="match status" value="1"/>
</dbReference>
<dbReference type="PIRSF" id="PIRSF006351">
    <property type="entry name" value="PTS_EIIC-Cellobiose"/>
    <property type="match status" value="1"/>
</dbReference>
<evidence type="ECO:0000256" key="3">
    <source>
        <dbReference type="ARBA" id="ARBA00022475"/>
    </source>
</evidence>
<keyword evidence="7 8" id="KW-0472">Membrane</keyword>
<name>A0A921JZR0_9LACO</name>
<dbReference type="NCBIfam" id="TIGR00410">
    <property type="entry name" value="lacE"/>
    <property type="match status" value="1"/>
</dbReference>
<dbReference type="GO" id="GO:0008982">
    <property type="term" value="F:protein-N(PI)-phosphohistidine-sugar phosphotransferase activity"/>
    <property type="evidence" value="ECO:0007669"/>
    <property type="project" value="UniProtKB-UniRule"/>
</dbReference>
<feature type="transmembrane region" description="Helical" evidence="9">
    <location>
        <begin position="298"/>
        <end position="320"/>
    </location>
</feature>
<keyword evidence="5 9" id="KW-0812">Transmembrane</keyword>
<dbReference type="RefSeq" id="WP_277123720.1">
    <property type="nucleotide sequence ID" value="NZ_CP113926.1"/>
</dbReference>
<dbReference type="PROSITE" id="PS51105">
    <property type="entry name" value="PTS_EIIC_TYPE_3"/>
    <property type="match status" value="1"/>
</dbReference>
<dbReference type="GO" id="GO:0005886">
    <property type="term" value="C:plasma membrane"/>
    <property type="evidence" value="ECO:0007669"/>
    <property type="project" value="UniProtKB-SubCell"/>
</dbReference>
<organism evidence="11 12">
    <name type="scientific">Ligilactobacillus acidipiscis</name>
    <dbReference type="NCBI Taxonomy" id="89059"/>
    <lineage>
        <taxon>Bacteria</taxon>
        <taxon>Bacillati</taxon>
        <taxon>Bacillota</taxon>
        <taxon>Bacilli</taxon>
        <taxon>Lactobacillales</taxon>
        <taxon>Lactobacillaceae</taxon>
        <taxon>Ligilactobacillus</taxon>
    </lineage>
</organism>
<evidence type="ECO:0000256" key="2">
    <source>
        <dbReference type="ARBA" id="ARBA00022448"/>
    </source>
</evidence>